<dbReference type="Gene3D" id="1.10.3650.10">
    <property type="entry name" value="nitrate reductase domain like"/>
    <property type="match status" value="1"/>
</dbReference>
<keyword evidence="10" id="KW-0411">Iron-sulfur</keyword>
<evidence type="ECO:0000256" key="5">
    <source>
        <dbReference type="ARBA" id="ARBA00022485"/>
    </source>
</evidence>
<evidence type="ECO:0000256" key="4">
    <source>
        <dbReference type="ARBA" id="ARBA00022448"/>
    </source>
</evidence>
<dbReference type="AlphaFoldDB" id="A0A4R1K9Q4"/>
<keyword evidence="5" id="KW-0004">4Fe-4S</keyword>
<evidence type="ECO:0000256" key="12">
    <source>
        <dbReference type="SAM" id="MobiDB-lite"/>
    </source>
</evidence>
<evidence type="ECO:0000256" key="6">
    <source>
        <dbReference type="ARBA" id="ARBA00022723"/>
    </source>
</evidence>
<evidence type="ECO:0000256" key="10">
    <source>
        <dbReference type="ARBA" id="ARBA00023014"/>
    </source>
</evidence>
<dbReference type="GO" id="GO:0030313">
    <property type="term" value="C:cell envelope"/>
    <property type="evidence" value="ECO:0007669"/>
    <property type="project" value="UniProtKB-SubCell"/>
</dbReference>
<dbReference type="GO" id="GO:0008940">
    <property type="term" value="F:nitrate reductase activity"/>
    <property type="evidence" value="ECO:0007669"/>
    <property type="project" value="InterPro"/>
</dbReference>
<keyword evidence="9" id="KW-0408">Iron</keyword>
<dbReference type="RefSeq" id="WP_132874051.1">
    <property type="nucleotide sequence ID" value="NZ_SMGG01000005.1"/>
</dbReference>
<dbReference type="PROSITE" id="PS51379">
    <property type="entry name" value="4FE4S_FER_2"/>
    <property type="match status" value="3"/>
</dbReference>
<dbReference type="GO" id="GO:0051538">
    <property type="term" value="F:3 iron, 4 sulfur cluster binding"/>
    <property type="evidence" value="ECO:0007669"/>
    <property type="project" value="UniProtKB-KW"/>
</dbReference>
<name>A0A4R1K9Q4_9BACT</name>
<accession>A0A4R1K9Q4</accession>
<dbReference type="GO" id="GO:0016020">
    <property type="term" value="C:membrane"/>
    <property type="evidence" value="ECO:0007669"/>
    <property type="project" value="TreeGrafter"/>
</dbReference>
<keyword evidence="11" id="KW-0003">3Fe-4S</keyword>
<protein>
    <submittedName>
        <fullName evidence="14">Respiratory nitrate reductase beta subunit</fullName>
    </submittedName>
</protein>
<keyword evidence="15" id="KW-1185">Reference proteome</keyword>
<proteinExistence type="predicted"/>
<dbReference type="GO" id="GO:0046872">
    <property type="term" value="F:metal ion binding"/>
    <property type="evidence" value="ECO:0007669"/>
    <property type="project" value="UniProtKB-KW"/>
</dbReference>
<feature type="domain" description="4Fe-4S ferredoxin-type" evidence="13">
    <location>
        <begin position="205"/>
        <end position="234"/>
    </location>
</feature>
<dbReference type="Gene3D" id="3.30.70.20">
    <property type="match status" value="3"/>
</dbReference>
<dbReference type="OrthoDB" id="9779457at2"/>
<reference evidence="14 15" key="1">
    <citation type="submission" date="2019-03" db="EMBL/GenBank/DDBJ databases">
        <title>Genomic Encyclopedia of Type Strains, Phase IV (KMG-IV): sequencing the most valuable type-strain genomes for metagenomic binning, comparative biology and taxonomic classification.</title>
        <authorList>
            <person name="Goeker M."/>
        </authorList>
    </citation>
    <scope>NUCLEOTIDE SEQUENCE [LARGE SCALE GENOMIC DNA]</scope>
    <source>
        <strain evidence="14 15">DSM 24984</strain>
    </source>
</reference>
<dbReference type="InterPro" id="IPR017896">
    <property type="entry name" value="4Fe4S_Fe-S-bd"/>
</dbReference>
<keyword evidence="6" id="KW-0479">Metal-binding</keyword>
<feature type="domain" description="4Fe-4S ferredoxin-type" evidence="13">
    <location>
        <begin position="171"/>
        <end position="203"/>
    </location>
</feature>
<dbReference type="GO" id="GO:0042126">
    <property type="term" value="P:nitrate metabolic process"/>
    <property type="evidence" value="ECO:0007669"/>
    <property type="project" value="InterPro"/>
</dbReference>
<organism evidence="14 15">
    <name type="scientific">Seleniivibrio woodruffii</name>
    <dbReference type="NCBI Taxonomy" id="1078050"/>
    <lineage>
        <taxon>Bacteria</taxon>
        <taxon>Pseudomonadati</taxon>
        <taxon>Deferribacterota</taxon>
        <taxon>Deferribacteres</taxon>
        <taxon>Deferribacterales</taxon>
        <taxon>Geovibrionaceae</taxon>
        <taxon>Seleniivibrio</taxon>
    </lineage>
</organism>
<evidence type="ECO:0000256" key="7">
    <source>
        <dbReference type="ARBA" id="ARBA00022737"/>
    </source>
</evidence>
<comment type="cofactor">
    <cofactor evidence="1">
        <name>[3Fe-4S] cluster</name>
        <dbReference type="ChEBI" id="CHEBI:21137"/>
    </cofactor>
</comment>
<dbReference type="Pfam" id="PF14711">
    <property type="entry name" value="Nitr_red_bet_C"/>
    <property type="match status" value="1"/>
</dbReference>
<dbReference type="InterPro" id="IPR038262">
    <property type="entry name" value="Nitr_red_bet_C_sf"/>
</dbReference>
<dbReference type="GO" id="GO:0009061">
    <property type="term" value="P:anaerobic respiration"/>
    <property type="evidence" value="ECO:0007669"/>
    <property type="project" value="TreeGrafter"/>
</dbReference>
<evidence type="ECO:0000313" key="14">
    <source>
        <dbReference type="EMBL" id="TCK59899.1"/>
    </source>
</evidence>
<evidence type="ECO:0000256" key="9">
    <source>
        <dbReference type="ARBA" id="ARBA00023004"/>
    </source>
</evidence>
<dbReference type="SUPFAM" id="SSF54862">
    <property type="entry name" value="4Fe-4S ferredoxins"/>
    <property type="match status" value="1"/>
</dbReference>
<evidence type="ECO:0000313" key="15">
    <source>
        <dbReference type="Proteomes" id="UP000294614"/>
    </source>
</evidence>
<dbReference type="InterPro" id="IPR029263">
    <property type="entry name" value="Nitr_red_bet_C"/>
</dbReference>
<dbReference type="GO" id="GO:0009325">
    <property type="term" value="C:nitrate reductase complex"/>
    <property type="evidence" value="ECO:0007669"/>
    <property type="project" value="InterPro"/>
</dbReference>
<dbReference type="NCBIfam" id="TIGR01660">
    <property type="entry name" value="narH"/>
    <property type="match status" value="1"/>
</dbReference>
<dbReference type="Pfam" id="PF13247">
    <property type="entry name" value="Fer4_11"/>
    <property type="match status" value="1"/>
</dbReference>
<evidence type="ECO:0000259" key="13">
    <source>
        <dbReference type="PROSITE" id="PS51379"/>
    </source>
</evidence>
<evidence type="ECO:0000256" key="3">
    <source>
        <dbReference type="ARBA" id="ARBA00004196"/>
    </source>
</evidence>
<gene>
    <name evidence="14" type="ORF">C8D98_2066</name>
</gene>
<feature type="domain" description="4Fe-4S ferredoxin-type" evidence="13">
    <location>
        <begin position="7"/>
        <end position="36"/>
    </location>
</feature>
<dbReference type="GO" id="GO:0009055">
    <property type="term" value="F:electron transfer activity"/>
    <property type="evidence" value="ECO:0007669"/>
    <property type="project" value="TreeGrafter"/>
</dbReference>
<feature type="region of interest" description="Disordered" evidence="12">
    <location>
        <begin position="455"/>
        <end position="480"/>
    </location>
</feature>
<dbReference type="GO" id="GO:0051539">
    <property type="term" value="F:4 iron, 4 sulfur cluster binding"/>
    <property type="evidence" value="ECO:0007669"/>
    <property type="project" value="UniProtKB-KW"/>
</dbReference>
<comment type="caution">
    <text evidence="14">The sequence shown here is derived from an EMBL/GenBank/DDBJ whole genome shotgun (WGS) entry which is preliminary data.</text>
</comment>
<dbReference type="InterPro" id="IPR006547">
    <property type="entry name" value="NO3_Rdtase_bsu"/>
</dbReference>
<dbReference type="EMBL" id="SMGG01000005">
    <property type="protein sequence ID" value="TCK59899.1"/>
    <property type="molecule type" value="Genomic_DNA"/>
</dbReference>
<keyword evidence="4" id="KW-0813">Transport</keyword>
<dbReference type="PANTHER" id="PTHR43518">
    <property type="entry name" value="NITRATE REDUCTASE BETA SUBUNIT"/>
    <property type="match status" value="1"/>
</dbReference>
<evidence type="ECO:0000256" key="1">
    <source>
        <dbReference type="ARBA" id="ARBA00001927"/>
    </source>
</evidence>
<sequence>MEVRAQLSMVLNLDKCIGCHACSVACKNMWTNRKGAEYMWWNNVETKPGTGYPSSWEDQNKYNGGWEKTASGMKLKMGGQAKLFSRIFYNPDQPVMKNYYEPWTYQFENLINAPDGDVLPTARAVSQITGEFMDIKKGPNWDDDLSGSDLYAVNDPNLTQEEQQMIRDFETVFMFHLPRLCNHCLNPACAASCPSGAIYKRGEDGIVLVNQEKCKSWRYCVTACPYKKVYYNWNTQKSEKCIMCFPRIENGEPTLCAQSCPGKIRSLGVLLYDLDALTEAMTADEKDLVEAFRSCVLDPKDPMVKKAAAENGITAEWIKAAENSVIYSYVKELGIALPLHPEFRTFPSFFYVPPLSPVVRSSETHSGIPELKDLKIPARLLADKFTAGNVAEIERVLKKLLDIRRYKRALMLKDEHEARKTAAESLLSAEQMEKAYRLFTQATMKERMLIPMSSRGEDGDPYEKQGCTGFGIQGKKGWRK</sequence>
<dbReference type="PANTHER" id="PTHR43518:SF1">
    <property type="entry name" value="RESPIRATORY NITRATE REDUCTASE 1 BETA CHAIN"/>
    <property type="match status" value="1"/>
</dbReference>
<dbReference type="Proteomes" id="UP000294614">
    <property type="component" value="Unassembled WGS sequence"/>
</dbReference>
<comment type="cofactor">
    <cofactor evidence="2">
        <name>[4Fe-4S] cluster</name>
        <dbReference type="ChEBI" id="CHEBI:49883"/>
    </cofactor>
</comment>
<evidence type="ECO:0000256" key="8">
    <source>
        <dbReference type="ARBA" id="ARBA00022982"/>
    </source>
</evidence>
<keyword evidence="8" id="KW-0249">Electron transport</keyword>
<comment type="subcellular location">
    <subcellularLocation>
        <location evidence="3">Cell envelope</location>
    </subcellularLocation>
</comment>
<keyword evidence="7" id="KW-0677">Repeat</keyword>
<evidence type="ECO:0000256" key="11">
    <source>
        <dbReference type="ARBA" id="ARBA00023291"/>
    </source>
</evidence>
<evidence type="ECO:0000256" key="2">
    <source>
        <dbReference type="ARBA" id="ARBA00001966"/>
    </source>
</evidence>